<dbReference type="Proteomes" id="UP000037836">
    <property type="component" value="Unassembled WGS sequence"/>
</dbReference>
<reference evidence="1 2" key="2">
    <citation type="submission" date="2015-10" db="EMBL/GenBank/DDBJ databases">
        <title>Comparative genomics and high-throughput reverse genetic screens identify a new phytobacterial MAMP and an Arabidopsis receptor required for immune elicitation.</title>
        <authorList>
            <person name="Mott G.A."/>
            <person name="Thakur S."/>
            <person name="Wang P.W."/>
            <person name="Desveaux D."/>
            <person name="Guttman D.S."/>
        </authorList>
    </citation>
    <scope>NUCLEOTIDE SEQUENCE [LARGE SCALE GENOMIC DNA]</scope>
    <source>
        <strain evidence="1 2">BR1</strain>
    </source>
</reference>
<sequence length="52" mass="5659">MASLVATERHASYQLSYACPSCCCRADYRNGSQSACADYQRCSNSADSKPCK</sequence>
<gene>
    <name evidence="1" type="ORF">AC496_2928</name>
</gene>
<keyword evidence="2" id="KW-1185">Reference proteome</keyword>
<protein>
    <submittedName>
        <fullName evidence="1">Uncharacterized protein</fullName>
    </submittedName>
</protein>
<organism evidence="1 2">
    <name type="scientific">Pseudomonas savastanoi pv. glycinea</name>
    <name type="common">Pseudomonas syringae pv. glycinea</name>
    <dbReference type="NCBI Taxonomy" id="318"/>
    <lineage>
        <taxon>Bacteria</taxon>
        <taxon>Pseudomonadati</taxon>
        <taxon>Pseudomonadota</taxon>
        <taxon>Gammaproteobacteria</taxon>
        <taxon>Pseudomonadales</taxon>
        <taxon>Pseudomonadaceae</taxon>
        <taxon>Pseudomonas</taxon>
    </lineage>
</organism>
<evidence type="ECO:0000313" key="1">
    <source>
        <dbReference type="EMBL" id="KPC40053.1"/>
    </source>
</evidence>
<accession>A0ABR5L6C4</accession>
<name>A0ABR5L6C4_PSESG</name>
<comment type="caution">
    <text evidence="1">The sequence shown here is derived from an EMBL/GenBank/DDBJ whole genome shotgun (WGS) entry which is preliminary data.</text>
</comment>
<dbReference type="EMBL" id="LGLO01000094">
    <property type="protein sequence ID" value="KPC40053.1"/>
    <property type="molecule type" value="Genomic_DNA"/>
</dbReference>
<reference evidence="1 2" key="1">
    <citation type="submission" date="2015-07" db="EMBL/GenBank/DDBJ databases">
        <authorList>
            <person name="O'Brien H.E."/>
            <person name="Thakur S."/>
            <person name="Gong Y."/>
            <person name="Wang P.W."/>
            <person name="Guttman D.S."/>
        </authorList>
    </citation>
    <scope>NUCLEOTIDE SEQUENCE [LARGE SCALE GENOMIC DNA]</scope>
    <source>
        <strain evidence="1 2">BR1</strain>
    </source>
</reference>
<evidence type="ECO:0000313" key="2">
    <source>
        <dbReference type="Proteomes" id="UP000037836"/>
    </source>
</evidence>
<proteinExistence type="predicted"/>